<dbReference type="RefSeq" id="WP_016801058.1">
    <property type="nucleotide sequence ID" value="NZ_AIDR02000027.1"/>
</dbReference>
<proteinExistence type="predicted"/>
<organism evidence="4 5">
    <name type="scientific">Vibrio cyclitrophicus ZF270</name>
    <dbReference type="NCBI Taxonomy" id="1136176"/>
    <lineage>
        <taxon>Bacteria</taxon>
        <taxon>Pseudomonadati</taxon>
        <taxon>Pseudomonadota</taxon>
        <taxon>Gammaproteobacteria</taxon>
        <taxon>Vibrionales</taxon>
        <taxon>Vibrionaceae</taxon>
        <taxon>Vibrio</taxon>
    </lineage>
</organism>
<evidence type="ECO:0000256" key="2">
    <source>
        <dbReference type="ARBA" id="ARBA00022679"/>
    </source>
</evidence>
<gene>
    <name evidence="4" type="ORF">QYQ95_13935</name>
</gene>
<keyword evidence="2 4" id="KW-0808">Transferase</keyword>
<dbReference type="EC" id="2.4.-.-" evidence="4"/>
<dbReference type="Pfam" id="PF00534">
    <property type="entry name" value="Glycos_transf_1"/>
    <property type="match status" value="1"/>
</dbReference>
<dbReference type="Gene3D" id="3.40.50.2000">
    <property type="entry name" value="Glycogen Phosphorylase B"/>
    <property type="match status" value="2"/>
</dbReference>
<dbReference type="GO" id="GO:0016757">
    <property type="term" value="F:glycosyltransferase activity"/>
    <property type="evidence" value="ECO:0007669"/>
    <property type="project" value="UniProtKB-KW"/>
</dbReference>
<evidence type="ECO:0000256" key="1">
    <source>
        <dbReference type="ARBA" id="ARBA00022676"/>
    </source>
</evidence>
<dbReference type="PANTHER" id="PTHR12526">
    <property type="entry name" value="GLYCOSYLTRANSFERASE"/>
    <property type="match status" value="1"/>
</dbReference>
<dbReference type="GO" id="GO:1901135">
    <property type="term" value="P:carbohydrate derivative metabolic process"/>
    <property type="evidence" value="ECO:0007669"/>
    <property type="project" value="UniProtKB-ARBA"/>
</dbReference>
<keyword evidence="5" id="KW-1185">Reference proteome</keyword>
<name>A0AAN0LQS2_9VIBR</name>
<dbReference type="InterPro" id="IPR001296">
    <property type="entry name" value="Glyco_trans_1"/>
</dbReference>
<dbReference type="PANTHER" id="PTHR12526:SF629">
    <property type="entry name" value="TEICHURONIC ACID BIOSYNTHESIS GLYCOSYLTRANSFERASE TUAH-RELATED"/>
    <property type="match status" value="1"/>
</dbReference>
<dbReference type="EMBL" id="CP135176">
    <property type="protein sequence ID" value="WZS85524.1"/>
    <property type="molecule type" value="Genomic_DNA"/>
</dbReference>
<protein>
    <submittedName>
        <fullName evidence="4">Glycosyltransferase</fullName>
        <ecNumber evidence="4">2.4.-.-</ecNumber>
    </submittedName>
</protein>
<sequence>MKKRKIVIYSQYKSTGIGGVENLIRMLQNSTEKDNYETVEVYHHEPINEINTNISNVSYYKVNFKKNAISFLTKRLGSYLKINEICASGNNVIILFHPESLFELSNKTLRNNFIILVQTNKLEKLLCRFGYFSIRLFYRFIDSFVLYTDNDKKELMKRCPFYTSAVQVIPRACRINTVRNFRKGVNNKKIVTIARIQESQKNFIAMIEIMKILGEEYQLDIYGDGSEQEIHDLKNLIQSTSNVNFCGVAYDIPNILGEYSLFIMTSHFEGFGQTLIEARSQALPIVAYDTFEALHWIVSDENNGYIIDNGNGKLFAEKVKLALNDDITYSRLSMSALKKAKETESKLVVGRWGELIDSFTRKS</sequence>
<evidence type="ECO:0000313" key="4">
    <source>
        <dbReference type="EMBL" id="WZS85524.1"/>
    </source>
</evidence>
<dbReference type="AlphaFoldDB" id="A0AAN0LQS2"/>
<feature type="domain" description="Glycosyl transferase family 1" evidence="3">
    <location>
        <begin position="183"/>
        <end position="336"/>
    </location>
</feature>
<keyword evidence="1 4" id="KW-0328">Glycosyltransferase</keyword>
<dbReference type="SUPFAM" id="SSF53756">
    <property type="entry name" value="UDP-Glycosyltransferase/glycogen phosphorylase"/>
    <property type="match status" value="1"/>
</dbReference>
<evidence type="ECO:0000259" key="3">
    <source>
        <dbReference type="Pfam" id="PF00534"/>
    </source>
</evidence>
<evidence type="ECO:0000313" key="5">
    <source>
        <dbReference type="Proteomes" id="UP001441914"/>
    </source>
</evidence>
<dbReference type="Proteomes" id="UP001441914">
    <property type="component" value="Chromosome 1"/>
</dbReference>
<accession>A0AAN0LQS2</accession>
<reference evidence="4 5" key="1">
    <citation type="journal article" date="2024" name="Elife">
        <title>Polysaccharide breakdown products drive degradation-dispersal cycles of foraging bacteria through changes in metabolism and motility.</title>
        <authorList>
            <person name="Stubbusch A.K."/>
            <person name="Keegstra J.M."/>
            <person name="Schwartzman J."/>
            <person name="Pontrelli S."/>
            <person name="Clerc E.E."/>
            <person name="Stocker R."/>
            <person name="Magnabosco C."/>
            <person name="Schubert O.T."/>
            <person name="Ackermann M."/>
            <person name="D'Souza G.G."/>
        </authorList>
    </citation>
    <scope>NUCLEOTIDE SEQUENCE [LARGE SCALE GENOMIC DNA]</scope>
    <source>
        <strain evidence="4 5">ZF270</strain>
    </source>
</reference>